<evidence type="ECO:0000256" key="2">
    <source>
        <dbReference type="ARBA" id="ARBA00022771"/>
    </source>
</evidence>
<evidence type="ECO:0000259" key="5">
    <source>
        <dbReference type="PROSITE" id="PS50089"/>
    </source>
</evidence>
<dbReference type="PANTHER" id="PTHR45931:SF3">
    <property type="entry name" value="RING ZINC FINGER-CONTAINING PROTEIN"/>
    <property type="match status" value="1"/>
</dbReference>
<dbReference type="Pfam" id="PF13639">
    <property type="entry name" value="zf-RING_2"/>
    <property type="match status" value="1"/>
</dbReference>
<organism evidence="6">
    <name type="scientific">Myxobolus squamalis</name>
    <name type="common">Myxosporean</name>
    <dbReference type="NCBI Taxonomy" id="59785"/>
    <lineage>
        <taxon>Eukaryota</taxon>
        <taxon>Metazoa</taxon>
        <taxon>Cnidaria</taxon>
        <taxon>Myxozoa</taxon>
        <taxon>Myxosporea</taxon>
        <taxon>Bivalvulida</taxon>
        <taxon>Platysporina</taxon>
        <taxon>Myxobolidae</taxon>
        <taxon>Myxobolus</taxon>
    </lineage>
</organism>
<dbReference type="PROSITE" id="PS50089">
    <property type="entry name" value="ZF_RING_2"/>
    <property type="match status" value="1"/>
</dbReference>
<accession>A0A6B2FWZ2</accession>
<dbReference type="InterPro" id="IPR051834">
    <property type="entry name" value="RING_finger_E3_ligase"/>
</dbReference>
<evidence type="ECO:0000256" key="4">
    <source>
        <dbReference type="PROSITE-ProRule" id="PRU00175"/>
    </source>
</evidence>
<protein>
    <submittedName>
        <fullName evidence="6">E3 ubiquitin-protein ligase RNF6 (Trinotate prediction)</fullName>
    </submittedName>
</protein>
<name>A0A6B2FWZ2_MYXSQ</name>
<keyword evidence="3" id="KW-0862">Zinc</keyword>
<proteinExistence type="predicted"/>
<dbReference type="EMBL" id="GHBR01000691">
    <property type="protein sequence ID" value="NDJ96194.1"/>
    <property type="molecule type" value="Transcribed_RNA"/>
</dbReference>
<evidence type="ECO:0000313" key="6">
    <source>
        <dbReference type="EMBL" id="NDJ96194.1"/>
    </source>
</evidence>
<evidence type="ECO:0000256" key="1">
    <source>
        <dbReference type="ARBA" id="ARBA00022723"/>
    </source>
</evidence>
<dbReference type="Gene3D" id="3.30.40.10">
    <property type="entry name" value="Zinc/RING finger domain, C3HC4 (zinc finger)"/>
    <property type="match status" value="1"/>
</dbReference>
<keyword evidence="2 4" id="KW-0863">Zinc-finger</keyword>
<feature type="domain" description="RING-type" evidence="5">
    <location>
        <begin position="52"/>
        <end position="91"/>
    </location>
</feature>
<dbReference type="GO" id="GO:0005634">
    <property type="term" value="C:nucleus"/>
    <property type="evidence" value="ECO:0007669"/>
    <property type="project" value="TreeGrafter"/>
</dbReference>
<dbReference type="SMART" id="SM00184">
    <property type="entry name" value="RING"/>
    <property type="match status" value="1"/>
</dbReference>
<reference evidence="6" key="1">
    <citation type="submission" date="2018-11" db="EMBL/GenBank/DDBJ databases">
        <title>Myxobolus squamalis genome and transcriptome.</title>
        <authorList>
            <person name="Yahalomi D."/>
            <person name="Atkinson S.D."/>
            <person name="Neuhof M."/>
            <person name="Chang E.S."/>
            <person name="Philippe H."/>
            <person name="Cartwright P."/>
            <person name="Bartholomew J.L."/>
            <person name="Huchon D."/>
        </authorList>
    </citation>
    <scope>NUCLEOTIDE SEQUENCE</scope>
    <source>
        <strain evidence="6">71B08</strain>
        <tissue evidence="6">Whole</tissue>
    </source>
</reference>
<dbReference type="InterPro" id="IPR001841">
    <property type="entry name" value="Znf_RING"/>
</dbReference>
<sequence length="177" mass="20089">MILIMSLFGAVYLGIEYICSFVSNKLKILKARNRIYSLPVRKCTEADMNEACPICFDNYVIGVKLCVLKCHHEYHQFCLVKWSGETCPLCRDPLFSDKVTFRTPNYSTPNVPIPRSNGCTEGRISLINSESQEQLSIIIDEHAHPCQDTNNTTPEPNYSSSVEILNFTNKYQDAPIT</sequence>
<dbReference type="GO" id="GO:0006511">
    <property type="term" value="P:ubiquitin-dependent protein catabolic process"/>
    <property type="evidence" value="ECO:0007669"/>
    <property type="project" value="TreeGrafter"/>
</dbReference>
<dbReference type="PANTHER" id="PTHR45931">
    <property type="entry name" value="SI:CH211-59O9.10"/>
    <property type="match status" value="1"/>
</dbReference>
<dbReference type="SUPFAM" id="SSF57850">
    <property type="entry name" value="RING/U-box"/>
    <property type="match status" value="1"/>
</dbReference>
<evidence type="ECO:0000256" key="3">
    <source>
        <dbReference type="ARBA" id="ARBA00022833"/>
    </source>
</evidence>
<keyword evidence="1" id="KW-0479">Metal-binding</keyword>
<dbReference type="AlphaFoldDB" id="A0A6B2FWZ2"/>
<dbReference type="GO" id="GO:0008270">
    <property type="term" value="F:zinc ion binding"/>
    <property type="evidence" value="ECO:0007669"/>
    <property type="project" value="UniProtKB-KW"/>
</dbReference>
<dbReference type="GO" id="GO:0061630">
    <property type="term" value="F:ubiquitin protein ligase activity"/>
    <property type="evidence" value="ECO:0007669"/>
    <property type="project" value="TreeGrafter"/>
</dbReference>
<dbReference type="InterPro" id="IPR013083">
    <property type="entry name" value="Znf_RING/FYVE/PHD"/>
</dbReference>